<dbReference type="AlphaFoldDB" id="A0A2K1QRG8"/>
<evidence type="ECO:0000313" key="2">
    <source>
        <dbReference type="EMBL" id="PNS17655.1"/>
    </source>
</evidence>
<gene>
    <name evidence="2" type="ORF">CAC42_3050</name>
</gene>
<protein>
    <submittedName>
        <fullName evidence="2">Uncharacterized protein</fullName>
    </submittedName>
</protein>
<evidence type="ECO:0000256" key="1">
    <source>
        <dbReference type="SAM" id="MobiDB-lite"/>
    </source>
</evidence>
<dbReference type="EMBL" id="NKHZ01000049">
    <property type="protein sequence ID" value="PNS17655.1"/>
    <property type="molecule type" value="Genomic_DNA"/>
</dbReference>
<comment type="caution">
    <text evidence="2">The sequence shown here is derived from an EMBL/GenBank/DDBJ whole genome shotgun (WGS) entry which is preliminary data.</text>
</comment>
<keyword evidence="3" id="KW-1185">Reference proteome</keyword>
<reference evidence="2 3" key="1">
    <citation type="submission" date="2017-06" db="EMBL/GenBank/DDBJ databases">
        <title>Draft genome sequence of a variant of Elsinoe murrayae.</title>
        <authorList>
            <person name="Cheng Q."/>
        </authorList>
    </citation>
    <scope>NUCLEOTIDE SEQUENCE [LARGE SCALE GENOMIC DNA]</scope>
    <source>
        <strain evidence="2 3">CQ-2017a</strain>
    </source>
</reference>
<name>A0A2K1QRG8_9PEZI</name>
<sequence length="252" mass="28679">MAPEENTKAPGKDPRTLAADLTLLYGRIAQLEFELSQGSQPDSRPLTERDAITPPPGMSFLTYIRSLQTANRLQALRIANETFNPIADITSTGQVPFNADKAYISLLEKHMTDYQSEVRLLRTEVAALQAERDMALAARDRADAGNAAAQIRSRQAEYRELAAQNVLLQYMRRTNVHAHKQHEDILGLYYQMRQHQLLTALLMRKVSKLQGEEVEPLILQKVQQHKMDRQTRDQFRRNGARDEDDMLTVALP</sequence>
<proteinExistence type="predicted"/>
<evidence type="ECO:0000313" key="3">
    <source>
        <dbReference type="Proteomes" id="UP000243797"/>
    </source>
</evidence>
<dbReference type="InParanoid" id="A0A2K1QRG8"/>
<feature type="compositionally biased region" description="Basic and acidic residues" evidence="1">
    <location>
        <begin position="225"/>
        <end position="241"/>
    </location>
</feature>
<organism evidence="2 3">
    <name type="scientific">Sphaceloma murrayae</name>
    <dbReference type="NCBI Taxonomy" id="2082308"/>
    <lineage>
        <taxon>Eukaryota</taxon>
        <taxon>Fungi</taxon>
        <taxon>Dikarya</taxon>
        <taxon>Ascomycota</taxon>
        <taxon>Pezizomycotina</taxon>
        <taxon>Dothideomycetes</taxon>
        <taxon>Dothideomycetidae</taxon>
        <taxon>Myriangiales</taxon>
        <taxon>Elsinoaceae</taxon>
        <taxon>Sphaceloma</taxon>
    </lineage>
</organism>
<feature type="region of interest" description="Disordered" evidence="1">
    <location>
        <begin position="225"/>
        <end position="252"/>
    </location>
</feature>
<dbReference type="Proteomes" id="UP000243797">
    <property type="component" value="Unassembled WGS sequence"/>
</dbReference>
<accession>A0A2K1QRG8</accession>